<dbReference type="EMBL" id="JBHTJT010000005">
    <property type="protein sequence ID" value="MFD0978362.1"/>
    <property type="molecule type" value="Genomic_DNA"/>
</dbReference>
<organism evidence="2 3">
    <name type="scientific">Tropicimonas aquimaris</name>
    <dbReference type="NCBI Taxonomy" id="914152"/>
    <lineage>
        <taxon>Bacteria</taxon>
        <taxon>Pseudomonadati</taxon>
        <taxon>Pseudomonadota</taxon>
        <taxon>Alphaproteobacteria</taxon>
        <taxon>Rhodobacterales</taxon>
        <taxon>Roseobacteraceae</taxon>
        <taxon>Tropicimonas</taxon>
    </lineage>
</organism>
<dbReference type="RefSeq" id="WP_386072194.1">
    <property type="nucleotide sequence ID" value="NZ_JBHTJT010000005.1"/>
</dbReference>
<keyword evidence="1" id="KW-1133">Transmembrane helix</keyword>
<keyword evidence="3" id="KW-1185">Reference proteome</keyword>
<proteinExistence type="predicted"/>
<name>A0ABW3ILB8_9RHOB</name>
<reference evidence="3" key="1">
    <citation type="journal article" date="2019" name="Int. J. Syst. Evol. Microbiol.">
        <title>The Global Catalogue of Microorganisms (GCM) 10K type strain sequencing project: providing services to taxonomists for standard genome sequencing and annotation.</title>
        <authorList>
            <consortium name="The Broad Institute Genomics Platform"/>
            <consortium name="The Broad Institute Genome Sequencing Center for Infectious Disease"/>
            <person name="Wu L."/>
            <person name="Ma J."/>
        </authorList>
    </citation>
    <scope>NUCLEOTIDE SEQUENCE [LARGE SCALE GENOMIC DNA]</scope>
    <source>
        <strain evidence="3">CCUG 60524</strain>
    </source>
</reference>
<dbReference type="Proteomes" id="UP001597108">
    <property type="component" value="Unassembled WGS sequence"/>
</dbReference>
<comment type="caution">
    <text evidence="2">The sequence shown here is derived from an EMBL/GenBank/DDBJ whole genome shotgun (WGS) entry which is preliminary data.</text>
</comment>
<feature type="transmembrane region" description="Helical" evidence="1">
    <location>
        <begin position="12"/>
        <end position="34"/>
    </location>
</feature>
<evidence type="ECO:0000313" key="3">
    <source>
        <dbReference type="Proteomes" id="UP001597108"/>
    </source>
</evidence>
<gene>
    <name evidence="2" type="ORF">ACFQ2S_01745</name>
</gene>
<evidence type="ECO:0000256" key="1">
    <source>
        <dbReference type="SAM" id="Phobius"/>
    </source>
</evidence>
<keyword evidence="1" id="KW-0472">Membrane</keyword>
<protein>
    <submittedName>
        <fullName evidence="2">Uncharacterized protein</fullName>
    </submittedName>
</protein>
<sequence length="178" mass="18992">MGMFNRAGFRSTGVWVLLRYLALPILICAAVYSFGGPHLRTKIHARASAVVTPVQDSVKALLGRSEMLQERVHLRDPEIAPGTATIRISDLPVAAQVPVVKLSDLPTVEGTQTVRLSDLPEPVENTYYFLTNKPEPTLAVMTSGRPVPRPVQAALADVVAVDVTGAARDGSAGALETP</sequence>
<evidence type="ECO:0000313" key="2">
    <source>
        <dbReference type="EMBL" id="MFD0978362.1"/>
    </source>
</evidence>
<accession>A0ABW3ILB8</accession>
<keyword evidence="1" id="KW-0812">Transmembrane</keyword>